<reference evidence="3" key="1">
    <citation type="submission" date="2020-12" db="EMBL/GenBank/DDBJ databases">
        <title>Hymenobacter sp.</title>
        <authorList>
            <person name="Kim M.K."/>
        </authorList>
    </citation>
    <scope>NUCLEOTIDE SEQUENCE [LARGE SCALE GENOMIC DNA]</scope>
    <source>
        <strain evidence="3">BT553</strain>
    </source>
</reference>
<evidence type="ECO:0000256" key="1">
    <source>
        <dbReference type="SAM" id="SignalP"/>
    </source>
</evidence>
<organism evidence="2 3">
    <name type="scientific">Sphingomonas mollis</name>
    <dbReference type="NCBI Taxonomy" id="2795726"/>
    <lineage>
        <taxon>Bacteria</taxon>
        <taxon>Pseudomonadati</taxon>
        <taxon>Pseudomonadota</taxon>
        <taxon>Alphaproteobacteria</taxon>
        <taxon>Sphingomonadales</taxon>
        <taxon>Sphingomonadaceae</taxon>
        <taxon>Sphingomonas</taxon>
    </lineage>
</organism>
<gene>
    <name evidence="2" type="ORF">JAO74_13305</name>
</gene>
<dbReference type="Proteomes" id="UP000640426">
    <property type="component" value="Unassembled WGS sequence"/>
</dbReference>
<keyword evidence="1" id="KW-0732">Signal</keyword>
<evidence type="ECO:0000313" key="2">
    <source>
        <dbReference type="EMBL" id="MBJ6122770.1"/>
    </source>
</evidence>
<protein>
    <submittedName>
        <fullName evidence="2">Uncharacterized protein</fullName>
    </submittedName>
</protein>
<accession>A0ABS0XRT4</accession>
<sequence>MAMARRMAVTAWLALAAVATTAGAPLPERLVPGLGEVDVPVNRVTARMRIDPAAFSIPILTEATAKRARLRAGDVLLHVAVGPELVRGHTTMARFGDTPRRATVAWAPRPYVAGLDGVVGPGGLAEPVVRFVFQKPLPGERTVTLPMIEQDGPMVGWGGLFARIDVGGKPMRVRFDPHHPHTLATANAGRRLAEAYGGGMEDTRFTTEIAFGIERPVRRMRLDRPIAIGPLSIAGLGVRTADVGNAAAIPDADAPPPDPDEIVVVARDKRYDPERDRLSLGADVLRRCSTLIFDKPAREIRLTCA</sequence>
<name>A0ABS0XRT4_9SPHN</name>
<evidence type="ECO:0000313" key="3">
    <source>
        <dbReference type="Proteomes" id="UP000640426"/>
    </source>
</evidence>
<feature type="chain" id="PRO_5045918818" evidence="1">
    <location>
        <begin position="25"/>
        <end position="305"/>
    </location>
</feature>
<proteinExistence type="predicted"/>
<keyword evidence="3" id="KW-1185">Reference proteome</keyword>
<dbReference type="EMBL" id="JAELXS010000007">
    <property type="protein sequence ID" value="MBJ6122770.1"/>
    <property type="molecule type" value="Genomic_DNA"/>
</dbReference>
<feature type="signal peptide" evidence="1">
    <location>
        <begin position="1"/>
        <end position="24"/>
    </location>
</feature>
<dbReference type="RefSeq" id="WP_199038868.1">
    <property type="nucleotide sequence ID" value="NZ_JAELXS010000007.1"/>
</dbReference>
<comment type="caution">
    <text evidence="2">The sequence shown here is derived from an EMBL/GenBank/DDBJ whole genome shotgun (WGS) entry which is preliminary data.</text>
</comment>